<evidence type="ECO:0000259" key="9">
    <source>
        <dbReference type="SMART" id="SM00906"/>
    </source>
</evidence>
<feature type="domain" description="Xylanolytic transcriptional activator regulatory" evidence="9">
    <location>
        <begin position="299"/>
        <end position="371"/>
    </location>
</feature>
<evidence type="ECO:0000256" key="6">
    <source>
        <dbReference type="ARBA" id="ARBA00023163"/>
    </source>
</evidence>
<dbReference type="Proteomes" id="UP001480595">
    <property type="component" value="Unassembled WGS sequence"/>
</dbReference>
<comment type="caution">
    <text evidence="10">The sequence shown here is derived from an EMBL/GenBank/DDBJ whole genome shotgun (WGS) entry which is preliminary data.</text>
</comment>
<dbReference type="CDD" id="cd12148">
    <property type="entry name" value="fungal_TF_MHR"/>
    <property type="match status" value="1"/>
</dbReference>
<evidence type="ECO:0000313" key="11">
    <source>
        <dbReference type="Proteomes" id="UP001480595"/>
    </source>
</evidence>
<evidence type="ECO:0000256" key="1">
    <source>
        <dbReference type="ARBA" id="ARBA00004123"/>
    </source>
</evidence>
<evidence type="ECO:0000256" key="3">
    <source>
        <dbReference type="ARBA" id="ARBA00022833"/>
    </source>
</evidence>
<organism evidence="10 11">
    <name type="scientific">Apiospora phragmitis</name>
    <dbReference type="NCBI Taxonomy" id="2905665"/>
    <lineage>
        <taxon>Eukaryota</taxon>
        <taxon>Fungi</taxon>
        <taxon>Dikarya</taxon>
        <taxon>Ascomycota</taxon>
        <taxon>Pezizomycotina</taxon>
        <taxon>Sordariomycetes</taxon>
        <taxon>Xylariomycetidae</taxon>
        <taxon>Amphisphaeriales</taxon>
        <taxon>Apiosporaceae</taxon>
        <taxon>Apiospora</taxon>
    </lineage>
</organism>
<dbReference type="PANTHER" id="PTHR47782:SF12">
    <property type="entry name" value="ZN(II)2CYS6 TRANSCRIPTION FACTOR (EUROFUNG)"/>
    <property type="match status" value="1"/>
</dbReference>
<dbReference type="EMBL" id="JAQQWL010000004">
    <property type="protein sequence ID" value="KAK8076500.1"/>
    <property type="molecule type" value="Genomic_DNA"/>
</dbReference>
<feature type="region of interest" description="Disordered" evidence="8">
    <location>
        <begin position="642"/>
        <end position="672"/>
    </location>
</feature>
<evidence type="ECO:0000256" key="8">
    <source>
        <dbReference type="SAM" id="MobiDB-lite"/>
    </source>
</evidence>
<dbReference type="GeneID" id="92088244"/>
<evidence type="ECO:0000256" key="7">
    <source>
        <dbReference type="ARBA" id="ARBA00023242"/>
    </source>
</evidence>
<feature type="region of interest" description="Disordered" evidence="8">
    <location>
        <begin position="83"/>
        <end position="113"/>
    </location>
</feature>
<proteinExistence type="predicted"/>
<evidence type="ECO:0000256" key="2">
    <source>
        <dbReference type="ARBA" id="ARBA00022723"/>
    </source>
</evidence>
<comment type="subcellular location">
    <subcellularLocation>
        <location evidence="1">Nucleus</location>
    </subcellularLocation>
</comment>
<dbReference type="PANTHER" id="PTHR47782">
    <property type="entry name" value="ZN(II)2CYS6 TRANSCRIPTION FACTOR (EUROFUNG)-RELATED"/>
    <property type="match status" value="1"/>
</dbReference>
<accession>A0ABR1VZ22</accession>
<name>A0ABR1VZ22_9PEZI</name>
<keyword evidence="5" id="KW-0238">DNA-binding</keyword>
<feature type="region of interest" description="Disordered" evidence="8">
    <location>
        <begin position="159"/>
        <end position="181"/>
    </location>
</feature>
<keyword evidence="3" id="KW-0862">Zinc</keyword>
<sequence length="709" mass="79340">MPAFPCQDFGADCIYLPPKSMTIHRDHRDYQQKSVQAVEDRVAELELIIRREGISDTRKKRKRRTGHDGQTNALTPVECVEPPTVTQWKPSPAPSDSRSDIMSQSFSQQPRVPTGTVMDILGDLSIEAPGAFFSTSSHITMSRVIASIIRAREERAGAPKQLAWEQLSPDTETTSSASSDDAPEFLQISAGNAQRLFDCYLSHFATRWPVLQTSFIRLLHTERDNLSDAFFTSVLHLVYAIAGQYLKAAGEIGGFFPEQHLAAAMKNLNDIPRFHGIRSIQFLLLLSIHSLRSPEGPGAWTYIGLAMRQCIDLGLHRKTRKFKSLLEYEMRKRVFWTCYCIDRQLSISMGRPFAISDRDIDVEFPLDIDEATEELEVLQTTYQASKLPGSRKLPQSTTMTGFIHLCKLRVMESHIQQSIYRVDQSTTATDVEVEGFLEKLEGWKSRIPLDASSPYTQTTTGVGYDTFVRILPQLRCKNHLRNTTDDPFVLLEESQTTLVRRCADACGGVCRTYKKLHQVMPIGFSSIDLSSVFSAGMTLIYCAWVSPKEVLTINNSNDMNACSIVLYIITERLPAARKYRDAYEMVKLMVLKSIEENRHEARQPVAKLRPCIQTALDALNFDQNDEQGKLSTMISVMAGEPAPLSEDASSSSAPTERTDAVSPTSGELNQGLPLDGIPLDFEKADTYNAMDLQLGTIFAAPGPEWTVKI</sequence>
<evidence type="ECO:0000313" key="10">
    <source>
        <dbReference type="EMBL" id="KAK8076500.1"/>
    </source>
</evidence>
<feature type="compositionally biased region" description="Low complexity" evidence="8">
    <location>
        <begin position="168"/>
        <end position="180"/>
    </location>
</feature>
<keyword evidence="6" id="KW-0804">Transcription</keyword>
<feature type="compositionally biased region" description="Polar residues" evidence="8">
    <location>
        <begin position="84"/>
        <end position="111"/>
    </location>
</feature>
<keyword evidence="7" id="KW-0539">Nucleus</keyword>
<gene>
    <name evidence="10" type="ORF">PG994_003772</name>
</gene>
<evidence type="ECO:0000256" key="4">
    <source>
        <dbReference type="ARBA" id="ARBA00023015"/>
    </source>
</evidence>
<reference evidence="10 11" key="1">
    <citation type="submission" date="2023-01" db="EMBL/GenBank/DDBJ databases">
        <title>Analysis of 21 Apiospora genomes using comparative genomics revels a genus with tremendous synthesis potential of carbohydrate active enzymes and secondary metabolites.</title>
        <authorList>
            <person name="Sorensen T."/>
        </authorList>
    </citation>
    <scope>NUCLEOTIDE SEQUENCE [LARGE SCALE GENOMIC DNA]</scope>
    <source>
        <strain evidence="10 11">CBS 135458</strain>
    </source>
</reference>
<dbReference type="RefSeq" id="XP_066719459.1">
    <property type="nucleotide sequence ID" value="XM_066855181.1"/>
</dbReference>
<feature type="region of interest" description="Disordered" evidence="8">
    <location>
        <begin position="56"/>
        <end position="75"/>
    </location>
</feature>
<feature type="compositionally biased region" description="Polar residues" evidence="8">
    <location>
        <begin position="647"/>
        <end position="668"/>
    </location>
</feature>
<keyword evidence="2" id="KW-0479">Metal-binding</keyword>
<dbReference type="Pfam" id="PF04082">
    <property type="entry name" value="Fungal_trans"/>
    <property type="match status" value="1"/>
</dbReference>
<protein>
    <submittedName>
        <fullName evidence="10">Fungal-specific transcription factor domain-containing protein</fullName>
    </submittedName>
</protein>
<dbReference type="InterPro" id="IPR052202">
    <property type="entry name" value="Yeast_MetPath_Reg"/>
</dbReference>
<evidence type="ECO:0000256" key="5">
    <source>
        <dbReference type="ARBA" id="ARBA00023125"/>
    </source>
</evidence>
<dbReference type="InterPro" id="IPR007219">
    <property type="entry name" value="XnlR_reg_dom"/>
</dbReference>
<keyword evidence="4" id="KW-0805">Transcription regulation</keyword>
<keyword evidence="11" id="KW-1185">Reference proteome</keyword>
<dbReference type="SMART" id="SM00906">
    <property type="entry name" value="Fungal_trans"/>
    <property type="match status" value="1"/>
</dbReference>